<dbReference type="InterPro" id="IPR001394">
    <property type="entry name" value="Peptidase_C19_UCH"/>
</dbReference>
<accession>A0ABN8L925</accession>
<dbReference type="EC" id="3.4.19.12" evidence="1"/>
<keyword evidence="2" id="KW-0175">Coiled coil</keyword>
<dbReference type="PROSITE" id="PS50235">
    <property type="entry name" value="USP_3"/>
    <property type="match status" value="1"/>
</dbReference>
<keyword evidence="1" id="KW-0833">Ubl conjugation pathway</keyword>
<feature type="domain" description="USP" evidence="4">
    <location>
        <begin position="74"/>
        <end position="670"/>
    </location>
</feature>
<sequence>MPSVSRSASPPSSPMSPPRKKTRFSLKLKSKKKASSESDPDKREKLYPIFSPPTAQNASDDETCEPPKPPPPYAGLRNHGNICYANAVVQVLRHCPGILESVDELDSLVKEKNYCATEGKSFDTRTDGKENGSEDLENCCDQKHVVCELRELFSQMEELEQDYNDNKENCEHLVQRRNTLVLAAKPLDFMQTFRGKNPLFEDNLQHDAQEFLCSLLVDLQDTETEIKKKREDPRKMYIGDRHVKNSPSANSFTSNTNQCHSSFVDLFQGCLLHQTKCMTCEDAKKRFESFLDISVPVQDEPKVRDLKAFSPTPKKGRDTQSLAWALSQFATVEHLSGENKYFCENCLTLTEAEISASFDKLPRILTIHLKRFTANALSGFSGMVSKITSNLETPMELSVKEWCSKTCSIANPTYHLFGIVMHSGMTSCSGHYQAYVKVTTPTNADVNNNKGQPIHPDNKHHVKDGHVHRNMVSSGEFDWSQMPASEVNRTSDGCDTLASDRKLVENMDMTNPENDIHALESPAGKGTTTCMSGISRYFQRSRKHPVKETNEQLDQNVDLPVGGKKQAHHITPTHSLKKIQSFGYRGAKSNRSAIRQLNFQENKQDNKLQNTVSIKESSNSVEQSLQLEKSQWIHFDDAEVMILEESDLTAMLSSAESSFTSPYLLFYKLAEQ</sequence>
<feature type="compositionally biased region" description="Basic residues" evidence="3">
    <location>
        <begin position="18"/>
        <end position="33"/>
    </location>
</feature>
<comment type="caution">
    <text evidence="5">The sequence shown here is derived from an EMBL/GenBank/DDBJ whole genome shotgun (WGS) entry which is preliminary data.</text>
</comment>
<dbReference type="InterPro" id="IPR018200">
    <property type="entry name" value="USP_CS"/>
</dbReference>
<dbReference type="InterPro" id="IPR050164">
    <property type="entry name" value="Peptidase_C19"/>
</dbReference>
<evidence type="ECO:0000313" key="5">
    <source>
        <dbReference type="EMBL" id="CAH3013577.1"/>
    </source>
</evidence>
<keyword evidence="1" id="KW-0788">Thiol protease</keyword>
<keyword evidence="1" id="KW-0645">Protease</keyword>
<keyword evidence="6" id="KW-1185">Reference proteome</keyword>
<evidence type="ECO:0000256" key="1">
    <source>
        <dbReference type="RuleBase" id="RU366025"/>
    </source>
</evidence>
<feature type="compositionally biased region" description="Basic and acidic residues" evidence="3">
    <location>
        <begin position="34"/>
        <end position="46"/>
    </location>
</feature>
<dbReference type="SUPFAM" id="SSF54001">
    <property type="entry name" value="Cysteine proteinases"/>
    <property type="match status" value="1"/>
</dbReference>
<comment type="similarity">
    <text evidence="1">Belongs to the peptidase C19 family.</text>
</comment>
<dbReference type="EMBL" id="CALNXI010000001">
    <property type="protein sequence ID" value="CAH3013577.1"/>
    <property type="molecule type" value="Genomic_DNA"/>
</dbReference>
<reference evidence="5 6" key="1">
    <citation type="submission" date="2022-05" db="EMBL/GenBank/DDBJ databases">
        <authorList>
            <consortium name="Genoscope - CEA"/>
            <person name="William W."/>
        </authorList>
    </citation>
    <scope>NUCLEOTIDE SEQUENCE [LARGE SCALE GENOMIC DNA]</scope>
</reference>
<proteinExistence type="inferred from homology"/>
<name>A0ABN8L925_9CNID</name>
<comment type="catalytic activity">
    <reaction evidence="1">
        <text>Thiol-dependent hydrolysis of ester, thioester, amide, peptide and isopeptide bonds formed by the C-terminal Gly of ubiquitin (a 76-residue protein attached to proteins as an intracellular targeting signal).</text>
        <dbReference type="EC" id="3.4.19.12"/>
    </reaction>
</comment>
<dbReference type="PANTHER" id="PTHR24006:SF905">
    <property type="entry name" value="UBIQUITIN CARBOXYL-TERMINAL HYDROLASE 1"/>
    <property type="match status" value="1"/>
</dbReference>
<dbReference type="Pfam" id="PF00443">
    <property type="entry name" value="UCH"/>
    <property type="match status" value="1"/>
</dbReference>
<evidence type="ECO:0000313" key="6">
    <source>
        <dbReference type="Proteomes" id="UP001159427"/>
    </source>
</evidence>
<feature type="coiled-coil region" evidence="2">
    <location>
        <begin position="149"/>
        <end position="176"/>
    </location>
</feature>
<organism evidence="5 6">
    <name type="scientific">Porites evermanni</name>
    <dbReference type="NCBI Taxonomy" id="104178"/>
    <lineage>
        <taxon>Eukaryota</taxon>
        <taxon>Metazoa</taxon>
        <taxon>Cnidaria</taxon>
        <taxon>Anthozoa</taxon>
        <taxon>Hexacorallia</taxon>
        <taxon>Scleractinia</taxon>
        <taxon>Fungiina</taxon>
        <taxon>Poritidae</taxon>
        <taxon>Porites</taxon>
    </lineage>
</organism>
<evidence type="ECO:0000259" key="4">
    <source>
        <dbReference type="PROSITE" id="PS50235"/>
    </source>
</evidence>
<dbReference type="InterPro" id="IPR028889">
    <property type="entry name" value="USP"/>
</dbReference>
<dbReference type="Gene3D" id="3.90.70.10">
    <property type="entry name" value="Cysteine proteinases"/>
    <property type="match status" value="1"/>
</dbReference>
<feature type="compositionally biased region" description="Low complexity" evidence="3">
    <location>
        <begin position="1"/>
        <end position="10"/>
    </location>
</feature>
<protein>
    <recommendedName>
        <fullName evidence="1">Ubiquitin carboxyl-terminal hydrolase</fullName>
        <ecNumber evidence="1">3.4.19.12</ecNumber>
    </recommendedName>
</protein>
<dbReference type="PROSITE" id="PS00973">
    <property type="entry name" value="USP_2"/>
    <property type="match status" value="1"/>
</dbReference>
<dbReference type="Proteomes" id="UP001159427">
    <property type="component" value="Unassembled WGS sequence"/>
</dbReference>
<evidence type="ECO:0000256" key="2">
    <source>
        <dbReference type="SAM" id="Coils"/>
    </source>
</evidence>
<keyword evidence="1" id="KW-0378">Hydrolase</keyword>
<dbReference type="InterPro" id="IPR038765">
    <property type="entry name" value="Papain-like_cys_pep_sf"/>
</dbReference>
<feature type="region of interest" description="Disordered" evidence="3">
    <location>
        <begin position="1"/>
        <end position="73"/>
    </location>
</feature>
<evidence type="ECO:0000256" key="3">
    <source>
        <dbReference type="SAM" id="MobiDB-lite"/>
    </source>
</evidence>
<dbReference type="PANTHER" id="PTHR24006">
    <property type="entry name" value="UBIQUITIN CARBOXYL-TERMINAL HYDROLASE"/>
    <property type="match status" value="1"/>
</dbReference>
<gene>
    <name evidence="5" type="ORF">PEVE_00000002</name>
</gene>
<dbReference type="PROSITE" id="PS00972">
    <property type="entry name" value="USP_1"/>
    <property type="match status" value="1"/>
</dbReference>